<feature type="domain" description="Kinesin motor" evidence="4">
    <location>
        <begin position="298"/>
        <end position="338"/>
    </location>
</feature>
<feature type="region of interest" description="Disordered" evidence="3">
    <location>
        <begin position="556"/>
        <end position="619"/>
    </location>
</feature>
<dbReference type="PANTHER" id="PTHR47972:SF39">
    <property type="entry name" value="KINESIN-LIKE PROTEIN KIN-14I"/>
    <property type="match status" value="1"/>
</dbReference>
<dbReference type="Proteomes" id="UP001457282">
    <property type="component" value="Unassembled WGS sequence"/>
</dbReference>
<organism evidence="5 6">
    <name type="scientific">Rubus argutus</name>
    <name type="common">Southern blackberry</name>
    <dbReference type="NCBI Taxonomy" id="59490"/>
    <lineage>
        <taxon>Eukaryota</taxon>
        <taxon>Viridiplantae</taxon>
        <taxon>Streptophyta</taxon>
        <taxon>Embryophyta</taxon>
        <taxon>Tracheophyta</taxon>
        <taxon>Spermatophyta</taxon>
        <taxon>Magnoliopsida</taxon>
        <taxon>eudicotyledons</taxon>
        <taxon>Gunneridae</taxon>
        <taxon>Pentapetalae</taxon>
        <taxon>rosids</taxon>
        <taxon>fabids</taxon>
        <taxon>Rosales</taxon>
        <taxon>Rosaceae</taxon>
        <taxon>Rosoideae</taxon>
        <taxon>Rosoideae incertae sedis</taxon>
        <taxon>Rubus</taxon>
    </lineage>
</organism>
<reference evidence="5 6" key="1">
    <citation type="journal article" date="2023" name="G3 (Bethesda)">
        <title>A chromosome-length genome assembly and annotation of blackberry (Rubus argutus, cv. 'Hillquist').</title>
        <authorList>
            <person name="Bruna T."/>
            <person name="Aryal R."/>
            <person name="Dudchenko O."/>
            <person name="Sargent D.J."/>
            <person name="Mead D."/>
            <person name="Buti M."/>
            <person name="Cavallini A."/>
            <person name="Hytonen T."/>
            <person name="Andres J."/>
            <person name="Pham M."/>
            <person name="Weisz D."/>
            <person name="Mascagni F."/>
            <person name="Usai G."/>
            <person name="Natali L."/>
            <person name="Bassil N."/>
            <person name="Fernandez G.E."/>
            <person name="Lomsadze A."/>
            <person name="Armour M."/>
            <person name="Olukolu B."/>
            <person name="Poorten T."/>
            <person name="Britton C."/>
            <person name="Davik J."/>
            <person name="Ashrafi H."/>
            <person name="Aiden E.L."/>
            <person name="Borodovsky M."/>
            <person name="Worthington M."/>
        </authorList>
    </citation>
    <scope>NUCLEOTIDE SEQUENCE [LARGE SCALE GENOMIC DNA]</scope>
    <source>
        <strain evidence="5">PI 553951</strain>
    </source>
</reference>
<keyword evidence="2" id="KW-0547">Nucleotide-binding</keyword>
<proteinExistence type="inferred from homology"/>
<dbReference type="PROSITE" id="PS50067">
    <property type="entry name" value="KINESIN_MOTOR_2"/>
    <property type="match status" value="2"/>
</dbReference>
<dbReference type="Gene3D" id="3.40.850.10">
    <property type="entry name" value="Kinesin motor domain"/>
    <property type="match status" value="2"/>
</dbReference>
<keyword evidence="1 2" id="KW-0505">Motor protein</keyword>
<dbReference type="InterPro" id="IPR027417">
    <property type="entry name" value="P-loop_NTPase"/>
</dbReference>
<dbReference type="GO" id="GO:0008017">
    <property type="term" value="F:microtubule binding"/>
    <property type="evidence" value="ECO:0007669"/>
    <property type="project" value="InterPro"/>
</dbReference>
<evidence type="ECO:0000259" key="4">
    <source>
        <dbReference type="PROSITE" id="PS50067"/>
    </source>
</evidence>
<protein>
    <recommendedName>
        <fullName evidence="4">Kinesin motor domain-containing protein</fullName>
    </recommendedName>
</protein>
<sequence length="619" mass="68456">MIFDQQQRDVWELKQTLHTTKSGIPFMKMKFHEEFQNIGLHINGLAHAASGYHRVLEETESYTIKSKTSKMEISLLALPQGMGKTQIFQLQQVFGPSATQAVVFSDMQPLIRSVLDGYNVCIFAYGQTGSGKTFTMTGPESLQRKAKVLNYRALGDLFLIADQRKDTFRYDVSVQMIEIYNEQVRDLLVTDGSNKRYPFIVYCLFYTLEIRNSSQTGLSVPDANVIRVSSTSDVIDLMNLGHKNRVVGATALNDRSSRSHSCLTVHVQGRDLTSGSILRGCMHLVDLAGSERVDKSELLQDSLGGQAKTLMFVHISPEPDAIGETISTLKFAERVATVELGAARVNKDGADVKALKEQIAGLRAALARKEEEAEQRSVLGSSDKYKTKAGELSPFPLNHQGADIMGDKIGCRQPMGNLGNIELHNNSAPRQKRQNFDLDELLANSPPWPPVKSPGQNHGDDDKDMSSGEWVDKVMVNKQEVSRVGNPLGGWVADNENLSDAFYQKYLQDSSKLYPEQSYNMFTASNDELDDIDAATSDSSEPDLLWQFNQTKLLSTGNGIGSKTKKPNAKPVKSPELSKNFNPSLGPSPSRKPLNGVPHRTARLPASTAEMKRKAANRK</sequence>
<feature type="compositionally biased region" description="Basic and acidic residues" evidence="3">
    <location>
        <begin position="458"/>
        <end position="467"/>
    </location>
</feature>
<feature type="domain" description="Kinesin motor" evidence="4">
    <location>
        <begin position="48"/>
        <end position="296"/>
    </location>
</feature>
<dbReference type="PANTHER" id="PTHR47972">
    <property type="entry name" value="KINESIN-LIKE PROTEIN KLP-3"/>
    <property type="match status" value="1"/>
</dbReference>
<dbReference type="InterPro" id="IPR036961">
    <property type="entry name" value="Kinesin_motor_dom_sf"/>
</dbReference>
<feature type="binding site" evidence="2">
    <location>
        <begin position="126"/>
        <end position="133"/>
    </location>
    <ligand>
        <name>ATP</name>
        <dbReference type="ChEBI" id="CHEBI:30616"/>
    </ligand>
</feature>
<evidence type="ECO:0000256" key="2">
    <source>
        <dbReference type="PROSITE-ProRule" id="PRU00283"/>
    </source>
</evidence>
<comment type="caution">
    <text evidence="5">The sequence shown here is derived from an EMBL/GenBank/DDBJ whole genome shotgun (WGS) entry which is preliminary data.</text>
</comment>
<name>A0AAW1YB21_RUBAR</name>
<keyword evidence="2" id="KW-0067">ATP-binding</keyword>
<evidence type="ECO:0000313" key="6">
    <source>
        <dbReference type="Proteomes" id="UP001457282"/>
    </source>
</evidence>
<gene>
    <name evidence="5" type="ORF">M0R45_011229</name>
</gene>
<dbReference type="GO" id="GO:0003777">
    <property type="term" value="F:microtubule motor activity"/>
    <property type="evidence" value="ECO:0007669"/>
    <property type="project" value="InterPro"/>
</dbReference>
<evidence type="ECO:0000256" key="3">
    <source>
        <dbReference type="SAM" id="MobiDB-lite"/>
    </source>
</evidence>
<dbReference type="SMART" id="SM00129">
    <property type="entry name" value="KISc"/>
    <property type="match status" value="1"/>
</dbReference>
<evidence type="ECO:0000256" key="1">
    <source>
        <dbReference type="ARBA" id="ARBA00023175"/>
    </source>
</evidence>
<dbReference type="GO" id="GO:0005524">
    <property type="term" value="F:ATP binding"/>
    <property type="evidence" value="ECO:0007669"/>
    <property type="project" value="UniProtKB-UniRule"/>
</dbReference>
<dbReference type="PRINTS" id="PR00380">
    <property type="entry name" value="KINESINHEAVY"/>
</dbReference>
<dbReference type="GO" id="GO:0007018">
    <property type="term" value="P:microtubule-based movement"/>
    <property type="evidence" value="ECO:0007669"/>
    <property type="project" value="InterPro"/>
</dbReference>
<dbReference type="InterPro" id="IPR001752">
    <property type="entry name" value="Kinesin_motor_dom"/>
</dbReference>
<feature type="region of interest" description="Disordered" evidence="3">
    <location>
        <begin position="443"/>
        <end position="467"/>
    </location>
</feature>
<dbReference type="InterPro" id="IPR027640">
    <property type="entry name" value="Kinesin-like_fam"/>
</dbReference>
<dbReference type="SUPFAM" id="SSF52540">
    <property type="entry name" value="P-loop containing nucleoside triphosphate hydrolases"/>
    <property type="match status" value="1"/>
</dbReference>
<keyword evidence="6" id="KW-1185">Reference proteome</keyword>
<dbReference type="EMBL" id="JBEDUW010000002">
    <property type="protein sequence ID" value="KAK9945730.1"/>
    <property type="molecule type" value="Genomic_DNA"/>
</dbReference>
<dbReference type="AlphaFoldDB" id="A0AAW1YB21"/>
<dbReference type="Pfam" id="PF00225">
    <property type="entry name" value="Kinesin"/>
    <property type="match status" value="1"/>
</dbReference>
<feature type="compositionally biased region" description="Polar residues" evidence="3">
    <location>
        <begin position="577"/>
        <end position="587"/>
    </location>
</feature>
<evidence type="ECO:0000313" key="5">
    <source>
        <dbReference type="EMBL" id="KAK9945730.1"/>
    </source>
</evidence>
<dbReference type="GO" id="GO:0015630">
    <property type="term" value="C:microtubule cytoskeleton"/>
    <property type="evidence" value="ECO:0007669"/>
    <property type="project" value="TreeGrafter"/>
</dbReference>
<accession>A0AAW1YB21</accession>
<comment type="caution">
    <text evidence="2">Lacks conserved residue(s) required for the propagation of feature annotation.</text>
</comment>
<comment type="similarity">
    <text evidence="2">Belongs to the TRAFAC class myosin-kinesin ATPase superfamily. Kinesin family.</text>
</comment>